<gene>
    <name evidence="2" type="ORF">RDV89_08345</name>
</gene>
<reference evidence="2 3" key="1">
    <citation type="submission" date="2023-08" db="EMBL/GenBank/DDBJ databases">
        <title>Nocardioides seae sp. nov., a bacterium isolated from a soil.</title>
        <authorList>
            <person name="Wang X."/>
        </authorList>
    </citation>
    <scope>NUCLEOTIDE SEQUENCE [LARGE SCALE GENOMIC DNA]</scope>
    <source>
        <strain evidence="2 3">YZH12</strain>
    </source>
</reference>
<sequence length="75" mass="8503">MRRWLRNPRNLACVQVVAFATMTVVNVIGILEGDRDQGDYFFLMVSTLAVVLSVWMFPDPRTARGKQDEPTESAD</sequence>
<comment type="caution">
    <text evidence="2">The sequence shown here is derived from an EMBL/GenBank/DDBJ whole genome shotgun (WGS) entry which is preliminary data.</text>
</comment>
<keyword evidence="1" id="KW-0472">Membrane</keyword>
<protein>
    <submittedName>
        <fullName evidence="2">Uncharacterized protein</fullName>
    </submittedName>
</protein>
<keyword evidence="1" id="KW-1133">Transmembrane helix</keyword>
<keyword evidence="1" id="KW-0812">Transmembrane</keyword>
<evidence type="ECO:0000313" key="3">
    <source>
        <dbReference type="Proteomes" id="UP001268542"/>
    </source>
</evidence>
<name>A0ABU3PV45_9ACTN</name>
<evidence type="ECO:0000256" key="1">
    <source>
        <dbReference type="SAM" id="Phobius"/>
    </source>
</evidence>
<dbReference type="EMBL" id="JAVYII010000003">
    <property type="protein sequence ID" value="MDT9593074.1"/>
    <property type="molecule type" value="Genomic_DNA"/>
</dbReference>
<organism evidence="2 3">
    <name type="scientific">Nocardioides imazamoxiresistens</name>
    <dbReference type="NCBI Taxonomy" id="3231893"/>
    <lineage>
        <taxon>Bacteria</taxon>
        <taxon>Bacillati</taxon>
        <taxon>Actinomycetota</taxon>
        <taxon>Actinomycetes</taxon>
        <taxon>Propionibacteriales</taxon>
        <taxon>Nocardioidaceae</taxon>
        <taxon>Nocardioides</taxon>
    </lineage>
</organism>
<feature type="transmembrane region" description="Helical" evidence="1">
    <location>
        <begin position="37"/>
        <end position="57"/>
    </location>
</feature>
<accession>A0ABU3PV45</accession>
<keyword evidence="3" id="KW-1185">Reference proteome</keyword>
<dbReference type="Proteomes" id="UP001268542">
    <property type="component" value="Unassembled WGS sequence"/>
</dbReference>
<feature type="transmembrane region" description="Helical" evidence="1">
    <location>
        <begin position="12"/>
        <end position="31"/>
    </location>
</feature>
<dbReference type="RefSeq" id="WP_315732500.1">
    <property type="nucleotide sequence ID" value="NZ_JAVYII010000003.1"/>
</dbReference>
<evidence type="ECO:0000313" key="2">
    <source>
        <dbReference type="EMBL" id="MDT9593074.1"/>
    </source>
</evidence>
<proteinExistence type="predicted"/>